<dbReference type="EMBL" id="UIGI01000002">
    <property type="protein sequence ID" value="SUY92953.1"/>
    <property type="molecule type" value="Genomic_DNA"/>
</dbReference>
<gene>
    <name evidence="2" type="ORF">NCTC12119_04983</name>
</gene>
<sequence>MNGKLSSKLIITTMLAGSMSAAMAQSDGPSGELTVKGTYTPPACTVSLGGNGTIDYGHISSASLEDSTSTSLPIKTLANAVTVTCPDKAGIELSVIDNRASSTLAGTDAKTRAALLPGGLGSDEVSTGATPILLGLGSDSVGKPVGNYVANFNNATVDGKAAYFSDMSMMGMGGAVAGTTGYLSKPIDDWAQYYTRVVGADGASVSGNIFTMDYSVQAAIAPKETLDTSSDINLDGLITLTVSYI</sequence>
<keyword evidence="1" id="KW-0732">Signal</keyword>
<feature type="chain" id="PRO_5016855515" evidence="1">
    <location>
        <begin position="25"/>
        <end position="245"/>
    </location>
</feature>
<proteinExistence type="predicted"/>
<organism evidence="2 3">
    <name type="scientific">Buttiauxella agrestis</name>
    <dbReference type="NCBI Taxonomy" id="82977"/>
    <lineage>
        <taxon>Bacteria</taxon>
        <taxon>Pseudomonadati</taxon>
        <taxon>Pseudomonadota</taxon>
        <taxon>Gammaproteobacteria</taxon>
        <taxon>Enterobacterales</taxon>
        <taxon>Enterobacteriaceae</taxon>
        <taxon>Buttiauxella</taxon>
    </lineage>
</organism>
<feature type="signal peptide" evidence="1">
    <location>
        <begin position="1"/>
        <end position="24"/>
    </location>
</feature>
<reference evidence="2 3" key="1">
    <citation type="submission" date="2018-06" db="EMBL/GenBank/DDBJ databases">
        <authorList>
            <consortium name="Pathogen Informatics"/>
            <person name="Doyle S."/>
        </authorList>
    </citation>
    <scope>NUCLEOTIDE SEQUENCE [LARGE SCALE GENOMIC DNA]</scope>
    <source>
        <strain evidence="2 3">NCTC12119</strain>
    </source>
</reference>
<evidence type="ECO:0000256" key="1">
    <source>
        <dbReference type="SAM" id="SignalP"/>
    </source>
</evidence>
<dbReference type="Pfam" id="PF06551">
    <property type="entry name" value="DUF1120"/>
    <property type="match status" value="1"/>
</dbReference>
<evidence type="ECO:0000313" key="3">
    <source>
        <dbReference type="Proteomes" id="UP000255528"/>
    </source>
</evidence>
<dbReference type="InterPro" id="IPR010546">
    <property type="entry name" value="DUF1120"/>
</dbReference>
<name>A0A381KNL6_9ENTR</name>
<dbReference type="RefSeq" id="WP_115632158.1">
    <property type="nucleotide sequence ID" value="NZ_UIGI01000002.1"/>
</dbReference>
<accession>A0A381KNL6</accession>
<protein>
    <submittedName>
        <fullName evidence="2">Protein of uncharacterized function (DUF1120)</fullName>
    </submittedName>
</protein>
<evidence type="ECO:0000313" key="2">
    <source>
        <dbReference type="EMBL" id="SUY92953.1"/>
    </source>
</evidence>
<dbReference type="AlphaFoldDB" id="A0A381KNL6"/>
<dbReference type="Proteomes" id="UP000255528">
    <property type="component" value="Unassembled WGS sequence"/>
</dbReference>